<dbReference type="PANTHER" id="PTHR38119:SF1">
    <property type="entry name" value="BTB DOMAIN-CONTAINING PROTEIN"/>
    <property type="match status" value="1"/>
</dbReference>
<name>A0A6A6X3X2_9PLEO</name>
<gene>
    <name evidence="1" type="ORF">K505DRAFT_199975</name>
</gene>
<reference evidence="1" key="1">
    <citation type="journal article" date="2020" name="Stud. Mycol.">
        <title>101 Dothideomycetes genomes: a test case for predicting lifestyles and emergence of pathogens.</title>
        <authorList>
            <person name="Haridas S."/>
            <person name="Albert R."/>
            <person name="Binder M."/>
            <person name="Bloem J."/>
            <person name="Labutti K."/>
            <person name="Salamov A."/>
            <person name="Andreopoulos B."/>
            <person name="Baker S."/>
            <person name="Barry K."/>
            <person name="Bills G."/>
            <person name="Bluhm B."/>
            <person name="Cannon C."/>
            <person name="Castanera R."/>
            <person name="Culley D."/>
            <person name="Daum C."/>
            <person name="Ezra D."/>
            <person name="Gonzalez J."/>
            <person name="Henrissat B."/>
            <person name="Kuo A."/>
            <person name="Liang C."/>
            <person name="Lipzen A."/>
            <person name="Lutzoni F."/>
            <person name="Magnuson J."/>
            <person name="Mondo S."/>
            <person name="Nolan M."/>
            <person name="Ohm R."/>
            <person name="Pangilinan J."/>
            <person name="Park H.-J."/>
            <person name="Ramirez L."/>
            <person name="Alfaro M."/>
            <person name="Sun H."/>
            <person name="Tritt A."/>
            <person name="Yoshinaga Y."/>
            <person name="Zwiers L.-H."/>
            <person name="Turgeon B."/>
            <person name="Goodwin S."/>
            <person name="Spatafora J."/>
            <person name="Crous P."/>
            <person name="Grigoriev I."/>
        </authorList>
    </citation>
    <scope>NUCLEOTIDE SEQUENCE</scope>
    <source>
        <strain evidence="1">CBS 109.77</strain>
    </source>
</reference>
<dbReference type="AlphaFoldDB" id="A0A6A6X3X2"/>
<proteinExistence type="predicted"/>
<dbReference type="PANTHER" id="PTHR38119">
    <property type="entry name" value="BTB DOMAIN-CONTAINING PROTEIN-RELATED"/>
    <property type="match status" value="1"/>
</dbReference>
<evidence type="ECO:0000313" key="2">
    <source>
        <dbReference type="Proteomes" id="UP000799757"/>
    </source>
</evidence>
<dbReference type="OrthoDB" id="5280838at2759"/>
<protein>
    <submittedName>
        <fullName evidence="1">Uncharacterized protein</fullName>
    </submittedName>
</protein>
<dbReference type="Proteomes" id="UP000799757">
    <property type="component" value="Unassembled WGS sequence"/>
</dbReference>
<organism evidence="1 2">
    <name type="scientific">Melanomma pulvis-pyrius CBS 109.77</name>
    <dbReference type="NCBI Taxonomy" id="1314802"/>
    <lineage>
        <taxon>Eukaryota</taxon>
        <taxon>Fungi</taxon>
        <taxon>Dikarya</taxon>
        <taxon>Ascomycota</taxon>
        <taxon>Pezizomycotina</taxon>
        <taxon>Dothideomycetes</taxon>
        <taxon>Pleosporomycetidae</taxon>
        <taxon>Pleosporales</taxon>
        <taxon>Melanommataceae</taxon>
        <taxon>Melanomma</taxon>
    </lineage>
</organism>
<dbReference type="EMBL" id="MU002053">
    <property type="protein sequence ID" value="KAF2790815.1"/>
    <property type="molecule type" value="Genomic_DNA"/>
</dbReference>
<feature type="non-terminal residue" evidence="1">
    <location>
        <position position="341"/>
    </location>
</feature>
<sequence>HPTWFSFRIEDRDGKIRLVQQQVQGDRPAIVPITQEPIVKTEDMSDNQIAVGTQGASSEVEGAAVVVRRPKNPTVVALYSQIFGAFYNIPLHVSTTDIGAALVQSEELVKIAGDLGCVHLIRPYLGNVFGQYRQKLFAAIKTDPPRWILLAMTLEHASIYTESFIHLVGAHPTWPWLTKRTALHPELRQLIAKKSEVLDQKCLETERQLLAATIMINKNPVQPQDRSHIETWMVVQVFRDALARHLHTMESNSNKKSKHQGTFFRKIHAGSYMEYEEVRSMCDDIMKSNWKDLGDDLKTLKAYAMVVVAELAENELMIDPDSQNVGYLTCVKIQPQDFPWQ</sequence>
<feature type="non-terminal residue" evidence="1">
    <location>
        <position position="1"/>
    </location>
</feature>
<accession>A0A6A6X3X2</accession>
<evidence type="ECO:0000313" key="1">
    <source>
        <dbReference type="EMBL" id="KAF2790815.1"/>
    </source>
</evidence>
<keyword evidence="2" id="KW-1185">Reference proteome</keyword>